<dbReference type="InterPro" id="IPR029058">
    <property type="entry name" value="AB_hydrolase_fold"/>
</dbReference>
<evidence type="ECO:0000313" key="2">
    <source>
        <dbReference type="Proteomes" id="UP000325598"/>
    </source>
</evidence>
<protein>
    <recommendedName>
        <fullName evidence="3">Carboxylesterase type B domain-containing protein</fullName>
    </recommendedName>
</protein>
<keyword evidence="2" id="KW-1185">Reference proteome</keyword>
<accession>A0A5J4L4F9</accession>
<comment type="caution">
    <text evidence="1">The sequence shown here is derived from an EMBL/GenBank/DDBJ whole genome shotgun (WGS) entry which is preliminary data.</text>
</comment>
<organism evidence="1 2">
    <name type="scientific">Streptomyces angustmyceticus</name>
    <dbReference type="NCBI Taxonomy" id="285578"/>
    <lineage>
        <taxon>Bacteria</taxon>
        <taxon>Bacillati</taxon>
        <taxon>Actinomycetota</taxon>
        <taxon>Actinomycetes</taxon>
        <taxon>Kitasatosporales</taxon>
        <taxon>Streptomycetaceae</taxon>
        <taxon>Streptomyces</taxon>
    </lineage>
</organism>
<dbReference type="SUPFAM" id="SSF53474">
    <property type="entry name" value="alpha/beta-Hydrolases"/>
    <property type="match status" value="1"/>
</dbReference>
<dbReference type="EMBL" id="BLAG01000004">
    <property type="protein sequence ID" value="GES27664.1"/>
    <property type="molecule type" value="Genomic_DNA"/>
</dbReference>
<proteinExistence type="predicted"/>
<sequence length="267" mass="27927">MCALLGLPPRAEAFLGVDDARLTAAVDELPPTGPALSGHVDPSLGNSPFKPVLDGVLQERQPALALRAAGRNGAGPVAARELLIGTNADEAALYTVPDGAVSAMTPGTLAAVAARRSARPEALLAHYRTRFPDAGPGVWATHLMTDVYRAGSRALADAHSALPGTRTFAYAFDWRSAAFEGQLGACHCVELPFVFDRTELPALHGARALLGPGRPGRVAGLAARTHAARVAFATHGDPGWQPYDADGRATMHLDHSWRLRCGAPDVA</sequence>
<dbReference type="Gene3D" id="3.40.50.1820">
    <property type="entry name" value="alpha/beta hydrolase"/>
    <property type="match status" value="1"/>
</dbReference>
<dbReference type="AlphaFoldDB" id="A0A5J4L4F9"/>
<reference evidence="1 2" key="1">
    <citation type="submission" date="2019-10" db="EMBL/GenBank/DDBJ databases">
        <title>Whole genome shotgun sequence of Streptomyces angustmyceticus NBRC 3934.</title>
        <authorList>
            <person name="Hosoyama A."/>
            <person name="Ichikawa N."/>
            <person name="Kimura A."/>
            <person name="Kitahashi Y."/>
            <person name="Komaki H."/>
            <person name="Uohara A."/>
        </authorList>
    </citation>
    <scope>NUCLEOTIDE SEQUENCE [LARGE SCALE GENOMIC DNA]</scope>
    <source>
        <strain evidence="1 2">NBRC 3934</strain>
    </source>
</reference>
<name>A0A5J4L4F9_9ACTN</name>
<evidence type="ECO:0008006" key="3">
    <source>
        <dbReference type="Google" id="ProtNLM"/>
    </source>
</evidence>
<dbReference type="Proteomes" id="UP000325598">
    <property type="component" value="Unassembled WGS sequence"/>
</dbReference>
<evidence type="ECO:0000313" key="1">
    <source>
        <dbReference type="EMBL" id="GES27664.1"/>
    </source>
</evidence>
<gene>
    <name evidence="1" type="ORF">San01_01500</name>
</gene>